<dbReference type="RefSeq" id="WP_348758770.1">
    <property type="nucleotide sequence ID" value="NZ_OZ026884.1"/>
</dbReference>
<keyword evidence="2" id="KW-0378">Hydrolase</keyword>
<feature type="transmembrane region" description="Helical" evidence="1">
    <location>
        <begin position="34"/>
        <end position="56"/>
    </location>
</feature>
<evidence type="ECO:0000256" key="1">
    <source>
        <dbReference type="SAM" id="Phobius"/>
    </source>
</evidence>
<dbReference type="EMBL" id="OZ026884">
    <property type="protein sequence ID" value="CAL1239185.1"/>
    <property type="molecule type" value="Genomic_DNA"/>
</dbReference>
<keyword evidence="2" id="KW-0645">Protease</keyword>
<feature type="transmembrane region" description="Helical" evidence="1">
    <location>
        <begin position="99"/>
        <end position="119"/>
    </location>
</feature>
<feature type="transmembrane region" description="Helical" evidence="1">
    <location>
        <begin position="153"/>
        <end position="173"/>
    </location>
</feature>
<name>A0ABP1C7H4_9GAMM</name>
<protein>
    <submittedName>
        <fullName evidence="2">PrsW family intramembrane metalloprotease</fullName>
    </submittedName>
</protein>
<accession>A0ABP1C7H4</accession>
<dbReference type="InterPro" id="IPR026898">
    <property type="entry name" value="PrsW"/>
</dbReference>
<keyword evidence="1" id="KW-0472">Membrane</keyword>
<gene>
    <name evidence="2" type="ORF">MECH1_V1_0409</name>
</gene>
<keyword evidence="3" id="KW-1185">Reference proteome</keyword>
<evidence type="ECO:0000313" key="3">
    <source>
        <dbReference type="Proteomes" id="UP001497493"/>
    </source>
</evidence>
<keyword evidence="1" id="KW-0812">Transmembrane</keyword>
<dbReference type="PANTHER" id="PTHR36844:SF1">
    <property type="entry name" value="PROTEASE PRSW"/>
    <property type="match status" value="1"/>
</dbReference>
<feature type="transmembrane region" description="Helical" evidence="1">
    <location>
        <begin position="306"/>
        <end position="330"/>
    </location>
</feature>
<dbReference type="Proteomes" id="UP001497493">
    <property type="component" value="Chromosome"/>
</dbReference>
<keyword evidence="2" id="KW-0482">Metalloprotease</keyword>
<feature type="transmembrane region" description="Helical" evidence="1">
    <location>
        <begin position="185"/>
        <end position="204"/>
    </location>
</feature>
<feature type="transmembrane region" description="Helical" evidence="1">
    <location>
        <begin position="68"/>
        <end position="90"/>
    </location>
</feature>
<evidence type="ECO:0000313" key="2">
    <source>
        <dbReference type="EMBL" id="CAL1239185.1"/>
    </source>
</evidence>
<keyword evidence="1" id="KW-1133">Transmembrane helix</keyword>
<sequence>MSPIGAFLERRVRAPLRRHFEPLLVGSPLRRRGVAMGVVVVLAALLAVAAVTVMGLMTGGFGPRGGAVFLRSLLGASLFSAVPVAILGWLDRRERESPWLLAAAFLWGGVIATGLALPLNDAILAQVATWLAHHPSVRQELGDDATLLLGAPIAGPLVEELTKGLGVGLLFFLLRAEYDNVRDGFVYGAMVGAGFNWFEAPLYVAQEFARSGAAPWQLQLGARFALFGLAGHALYSGLFGAFLGLARQTRGGWIPYLAPVLGLALAIAAHALNNLLPLVLALAEGSAGQSPSARPAAPAQVGLWDAWFAASLLDSILFLPFLVGMLVWLWRSGRWERRVIREELAGETLEIVTPEEYRQIEADGPFQTRRVARLGRDCSAALVNAQHELAFRKRRVRDAAGDPDADPLVVHWREEIRRCRQGHP</sequence>
<reference evidence="2 3" key="1">
    <citation type="submission" date="2024-04" db="EMBL/GenBank/DDBJ databases">
        <authorList>
            <person name="Cremers G."/>
        </authorList>
    </citation>
    <scope>NUCLEOTIDE SEQUENCE [LARGE SCALE GENOMIC DNA]</scope>
    <source>
        <strain evidence="2">MeCH1-AG</strain>
    </source>
</reference>
<dbReference type="Pfam" id="PF13367">
    <property type="entry name" value="PrsW-protease"/>
    <property type="match status" value="1"/>
</dbReference>
<feature type="transmembrane region" description="Helical" evidence="1">
    <location>
        <begin position="224"/>
        <end position="246"/>
    </location>
</feature>
<proteinExistence type="predicted"/>
<dbReference type="PANTHER" id="PTHR36844">
    <property type="entry name" value="PROTEASE PRSW"/>
    <property type="match status" value="1"/>
</dbReference>
<dbReference type="GO" id="GO:0008237">
    <property type="term" value="F:metallopeptidase activity"/>
    <property type="evidence" value="ECO:0007669"/>
    <property type="project" value="UniProtKB-KW"/>
</dbReference>
<feature type="transmembrane region" description="Helical" evidence="1">
    <location>
        <begin position="253"/>
        <end position="272"/>
    </location>
</feature>
<organism evidence="2 3">
    <name type="scientific">Candidatus Methylocalor cossyra</name>
    <dbReference type="NCBI Taxonomy" id="3108543"/>
    <lineage>
        <taxon>Bacteria</taxon>
        <taxon>Pseudomonadati</taxon>
        <taxon>Pseudomonadota</taxon>
        <taxon>Gammaproteobacteria</taxon>
        <taxon>Methylococcales</taxon>
        <taxon>Methylococcaceae</taxon>
        <taxon>Candidatus Methylocalor</taxon>
    </lineage>
</organism>